<dbReference type="RefSeq" id="WP_188755821.1">
    <property type="nucleotide sequence ID" value="NZ_BMJY01000005.1"/>
</dbReference>
<accession>A0A917IGF3</accession>
<dbReference type="SUPFAM" id="SSF53474">
    <property type="entry name" value="alpha/beta-Hydrolases"/>
    <property type="match status" value="1"/>
</dbReference>
<proteinExistence type="predicted"/>
<sequence length="245" mass="25978">MHVLERPVPPPDARATYAAHEWGHVDLFLPPGEETRPPAILIHGGFWRARYDRLHLRVLAAALARGGRRVAVPEYRRVGNPGGGWPGSLEDVMEVLAVVPHQLGVAPGEVTLAGHSAGAHLAVLAAARATQPPARLVSLAGVLDVAAAHAARLSDGAVAGFLGVPAPAGEAIEEIDPLVQPLPECDITLVHGTRDVDVPWQHSAAFARRSERIDLVLLEADHYDVIDPLAPTFPAVQAAFDGGRR</sequence>
<evidence type="ECO:0000256" key="1">
    <source>
        <dbReference type="ARBA" id="ARBA00022801"/>
    </source>
</evidence>
<evidence type="ECO:0000313" key="4">
    <source>
        <dbReference type="Proteomes" id="UP000657592"/>
    </source>
</evidence>
<keyword evidence="1" id="KW-0378">Hydrolase</keyword>
<feature type="domain" description="BD-FAE-like" evidence="2">
    <location>
        <begin position="26"/>
        <end position="130"/>
    </location>
</feature>
<evidence type="ECO:0000259" key="2">
    <source>
        <dbReference type="Pfam" id="PF20434"/>
    </source>
</evidence>
<dbReference type="EMBL" id="BMJY01000005">
    <property type="protein sequence ID" value="GGH43127.1"/>
    <property type="molecule type" value="Genomic_DNA"/>
</dbReference>
<organism evidence="3 4">
    <name type="scientific">Microbacterium album</name>
    <dbReference type="NCBI Taxonomy" id="2053191"/>
    <lineage>
        <taxon>Bacteria</taxon>
        <taxon>Bacillati</taxon>
        <taxon>Actinomycetota</taxon>
        <taxon>Actinomycetes</taxon>
        <taxon>Micrococcales</taxon>
        <taxon>Microbacteriaceae</taxon>
        <taxon>Microbacterium</taxon>
    </lineage>
</organism>
<dbReference type="InterPro" id="IPR050300">
    <property type="entry name" value="GDXG_lipolytic_enzyme"/>
</dbReference>
<gene>
    <name evidence="3" type="ORF">GCM10010921_16820</name>
</gene>
<dbReference type="InterPro" id="IPR029058">
    <property type="entry name" value="AB_hydrolase_fold"/>
</dbReference>
<dbReference type="Proteomes" id="UP000657592">
    <property type="component" value="Unassembled WGS sequence"/>
</dbReference>
<reference evidence="3" key="2">
    <citation type="submission" date="2020-09" db="EMBL/GenBank/DDBJ databases">
        <authorList>
            <person name="Sun Q."/>
            <person name="Zhou Y."/>
        </authorList>
    </citation>
    <scope>NUCLEOTIDE SEQUENCE</scope>
    <source>
        <strain evidence="3">CGMCC 1.15794</strain>
    </source>
</reference>
<dbReference type="AlphaFoldDB" id="A0A917IGF3"/>
<protein>
    <submittedName>
        <fullName evidence="3">Lipase/esterase</fullName>
    </submittedName>
</protein>
<dbReference type="PANTHER" id="PTHR48081">
    <property type="entry name" value="AB HYDROLASE SUPERFAMILY PROTEIN C4A8.06C"/>
    <property type="match status" value="1"/>
</dbReference>
<dbReference type="GO" id="GO:0016787">
    <property type="term" value="F:hydrolase activity"/>
    <property type="evidence" value="ECO:0007669"/>
    <property type="project" value="UniProtKB-KW"/>
</dbReference>
<keyword evidence="4" id="KW-1185">Reference proteome</keyword>
<comment type="caution">
    <text evidence="3">The sequence shown here is derived from an EMBL/GenBank/DDBJ whole genome shotgun (WGS) entry which is preliminary data.</text>
</comment>
<evidence type="ECO:0000313" key="3">
    <source>
        <dbReference type="EMBL" id="GGH43127.1"/>
    </source>
</evidence>
<dbReference type="InterPro" id="IPR049492">
    <property type="entry name" value="BD-FAE-like_dom"/>
</dbReference>
<reference evidence="3" key="1">
    <citation type="journal article" date="2014" name="Int. J. Syst. Evol. Microbiol.">
        <title>Complete genome sequence of Corynebacterium casei LMG S-19264T (=DSM 44701T), isolated from a smear-ripened cheese.</title>
        <authorList>
            <consortium name="US DOE Joint Genome Institute (JGI-PGF)"/>
            <person name="Walter F."/>
            <person name="Albersmeier A."/>
            <person name="Kalinowski J."/>
            <person name="Ruckert C."/>
        </authorList>
    </citation>
    <scope>NUCLEOTIDE SEQUENCE</scope>
    <source>
        <strain evidence="3">CGMCC 1.15794</strain>
    </source>
</reference>
<dbReference type="Gene3D" id="3.40.50.1820">
    <property type="entry name" value="alpha/beta hydrolase"/>
    <property type="match status" value="1"/>
</dbReference>
<name>A0A917IGF3_9MICO</name>
<dbReference type="Pfam" id="PF20434">
    <property type="entry name" value="BD-FAE"/>
    <property type="match status" value="1"/>
</dbReference>